<dbReference type="GO" id="GO:0000981">
    <property type="term" value="F:DNA-binding transcription factor activity, RNA polymerase II-specific"/>
    <property type="evidence" value="ECO:0007669"/>
    <property type="project" value="TreeGrafter"/>
</dbReference>
<dbReference type="SUPFAM" id="SSF55455">
    <property type="entry name" value="SRF-like"/>
    <property type="match status" value="1"/>
</dbReference>
<protein>
    <recommendedName>
        <fullName evidence="7">MADS-box domain-containing protein</fullName>
    </recommendedName>
</protein>
<dbReference type="Gene3D" id="3.40.1810.10">
    <property type="entry name" value="Transcription factor, MADS-box"/>
    <property type="match status" value="1"/>
</dbReference>
<dbReference type="PROSITE" id="PS50066">
    <property type="entry name" value="MADS_BOX_2"/>
    <property type="match status" value="1"/>
</dbReference>
<keyword evidence="5" id="KW-0539">Nucleus</keyword>
<reference evidence="8" key="1">
    <citation type="submission" date="2023-12" db="EMBL/GenBank/DDBJ databases">
        <title>Genome assembly of Anisodus tanguticus.</title>
        <authorList>
            <person name="Wang Y.-J."/>
        </authorList>
    </citation>
    <scope>NUCLEOTIDE SEQUENCE</scope>
    <source>
        <strain evidence="8">KB-2021</strain>
        <tissue evidence="8">Leaf</tissue>
    </source>
</reference>
<dbReference type="InterPro" id="IPR002100">
    <property type="entry name" value="TF_MADSbox"/>
</dbReference>
<dbReference type="Proteomes" id="UP001291623">
    <property type="component" value="Unassembled WGS sequence"/>
</dbReference>
<accession>A0AAE1QU70</accession>
<gene>
    <name evidence="8" type="ORF">RND71_040781</name>
</gene>
<feature type="domain" description="MADS-box" evidence="7">
    <location>
        <begin position="1"/>
        <end position="61"/>
    </location>
</feature>
<dbReference type="InterPro" id="IPR036879">
    <property type="entry name" value="TF_MADSbox_sf"/>
</dbReference>
<dbReference type="SMART" id="SM00432">
    <property type="entry name" value="MADS"/>
    <property type="match status" value="1"/>
</dbReference>
<dbReference type="GO" id="GO:0000978">
    <property type="term" value="F:RNA polymerase II cis-regulatory region sequence-specific DNA binding"/>
    <property type="evidence" value="ECO:0007669"/>
    <property type="project" value="TreeGrafter"/>
</dbReference>
<evidence type="ECO:0000256" key="4">
    <source>
        <dbReference type="ARBA" id="ARBA00023163"/>
    </source>
</evidence>
<dbReference type="GO" id="GO:0005634">
    <property type="term" value="C:nucleus"/>
    <property type="evidence" value="ECO:0007669"/>
    <property type="project" value="UniProtKB-SubCell"/>
</dbReference>
<comment type="caution">
    <text evidence="8">The sequence shown here is derived from an EMBL/GenBank/DDBJ whole genome shotgun (WGS) entry which is preliminary data.</text>
</comment>
<comment type="subcellular location">
    <subcellularLocation>
        <location evidence="1">Nucleus</location>
    </subcellularLocation>
</comment>
<feature type="compositionally biased region" description="Polar residues" evidence="6">
    <location>
        <begin position="166"/>
        <end position="182"/>
    </location>
</feature>
<dbReference type="GO" id="GO:0046983">
    <property type="term" value="F:protein dimerization activity"/>
    <property type="evidence" value="ECO:0007669"/>
    <property type="project" value="InterPro"/>
</dbReference>
<dbReference type="EMBL" id="JAVYJV010000023">
    <property type="protein sequence ID" value="KAK4339319.1"/>
    <property type="molecule type" value="Genomic_DNA"/>
</dbReference>
<evidence type="ECO:0000256" key="5">
    <source>
        <dbReference type="ARBA" id="ARBA00023242"/>
    </source>
</evidence>
<organism evidence="8 9">
    <name type="scientific">Anisodus tanguticus</name>
    <dbReference type="NCBI Taxonomy" id="243964"/>
    <lineage>
        <taxon>Eukaryota</taxon>
        <taxon>Viridiplantae</taxon>
        <taxon>Streptophyta</taxon>
        <taxon>Embryophyta</taxon>
        <taxon>Tracheophyta</taxon>
        <taxon>Spermatophyta</taxon>
        <taxon>Magnoliopsida</taxon>
        <taxon>eudicotyledons</taxon>
        <taxon>Gunneridae</taxon>
        <taxon>Pentapetalae</taxon>
        <taxon>asterids</taxon>
        <taxon>lamiids</taxon>
        <taxon>Solanales</taxon>
        <taxon>Solanaceae</taxon>
        <taxon>Solanoideae</taxon>
        <taxon>Hyoscyameae</taxon>
        <taxon>Anisodus</taxon>
    </lineage>
</organism>
<evidence type="ECO:0000256" key="2">
    <source>
        <dbReference type="ARBA" id="ARBA00023015"/>
    </source>
</evidence>
<evidence type="ECO:0000313" key="8">
    <source>
        <dbReference type="EMBL" id="KAK4339319.1"/>
    </source>
</evidence>
<feature type="region of interest" description="Disordered" evidence="6">
    <location>
        <begin position="143"/>
        <end position="182"/>
    </location>
</feature>
<dbReference type="PANTHER" id="PTHR11945">
    <property type="entry name" value="MADS BOX PROTEIN"/>
    <property type="match status" value="1"/>
</dbReference>
<feature type="compositionally biased region" description="Basic and acidic residues" evidence="6">
    <location>
        <begin position="144"/>
        <end position="164"/>
    </location>
</feature>
<evidence type="ECO:0000259" key="7">
    <source>
        <dbReference type="PROSITE" id="PS50066"/>
    </source>
</evidence>
<keyword evidence="9" id="KW-1185">Reference proteome</keyword>
<evidence type="ECO:0000256" key="1">
    <source>
        <dbReference type="ARBA" id="ARBA00004123"/>
    </source>
</evidence>
<dbReference type="PRINTS" id="PR00404">
    <property type="entry name" value="MADSDOMAIN"/>
</dbReference>
<dbReference type="PANTHER" id="PTHR11945:SF779">
    <property type="entry name" value="AGAMOUS-LIKE MADS-BOX PROTEIN AGL61"/>
    <property type="match status" value="1"/>
</dbReference>
<proteinExistence type="predicted"/>
<name>A0AAE1QU70_9SOLA</name>
<evidence type="ECO:0000256" key="6">
    <source>
        <dbReference type="SAM" id="MobiDB-lite"/>
    </source>
</evidence>
<evidence type="ECO:0000313" key="9">
    <source>
        <dbReference type="Proteomes" id="UP001291623"/>
    </source>
</evidence>
<keyword evidence="2" id="KW-0805">Transcription regulation</keyword>
<dbReference type="Pfam" id="PF00319">
    <property type="entry name" value="SRF-TF"/>
    <property type="match status" value="1"/>
</dbReference>
<evidence type="ECO:0000256" key="3">
    <source>
        <dbReference type="ARBA" id="ARBA00023125"/>
    </source>
</evidence>
<keyword evidence="4" id="KW-0804">Transcription</keyword>
<dbReference type="AlphaFoldDB" id="A0AAE1QU70"/>
<sequence length="182" mass="20630">MVRTKVEIKRIEDKAKRHTTFTKRRQGLFKKAKELVKRCDAQAAVITFSLAGNIFAFGHPSVDDVVNRYIAATSAPDHDEVPVHEETEKKGKYAVIETKEDEETLSFEVPLKDMGMEELDELNVAMEEVKTKVVDRINGIISSSKDEDLQARDPSKLDIEHELIRGQSSRQKLNSNSAYEDP</sequence>
<keyword evidence="3" id="KW-0238">DNA-binding</keyword>